<evidence type="ECO:0000256" key="2">
    <source>
        <dbReference type="ARBA" id="ARBA00013194"/>
    </source>
</evidence>
<evidence type="ECO:0000313" key="9">
    <source>
        <dbReference type="Proteomes" id="UP000246018"/>
    </source>
</evidence>
<evidence type="ECO:0000256" key="6">
    <source>
        <dbReference type="SAM" id="SignalP"/>
    </source>
</evidence>
<comment type="caution">
    <text evidence="8">The sequence shown here is derived from an EMBL/GenBank/DDBJ whole genome shotgun (WGS) entry which is preliminary data.</text>
</comment>
<dbReference type="EMBL" id="QDGZ01000002">
    <property type="protein sequence ID" value="PVG83896.1"/>
    <property type="molecule type" value="Genomic_DNA"/>
</dbReference>
<dbReference type="PANTHER" id="PTHR10516">
    <property type="entry name" value="PEPTIDYL-PROLYL CIS-TRANS ISOMERASE"/>
    <property type="match status" value="1"/>
</dbReference>
<comment type="catalytic activity">
    <reaction evidence="1 5">
        <text>[protein]-peptidylproline (omega=180) = [protein]-peptidylproline (omega=0)</text>
        <dbReference type="Rhea" id="RHEA:16237"/>
        <dbReference type="Rhea" id="RHEA-COMP:10747"/>
        <dbReference type="Rhea" id="RHEA-COMP:10748"/>
        <dbReference type="ChEBI" id="CHEBI:83833"/>
        <dbReference type="ChEBI" id="CHEBI:83834"/>
        <dbReference type="EC" id="5.2.1.8"/>
    </reaction>
</comment>
<dbReference type="OrthoDB" id="25996at2"/>
<dbReference type="Pfam" id="PF00254">
    <property type="entry name" value="FKBP_C"/>
    <property type="match status" value="1"/>
</dbReference>
<dbReference type="GO" id="GO:0005737">
    <property type="term" value="C:cytoplasm"/>
    <property type="evidence" value="ECO:0007669"/>
    <property type="project" value="TreeGrafter"/>
</dbReference>
<dbReference type="InterPro" id="IPR046357">
    <property type="entry name" value="PPIase_dom_sf"/>
</dbReference>
<feature type="domain" description="PPIase FKBP-type" evidence="7">
    <location>
        <begin position="244"/>
        <end position="334"/>
    </location>
</feature>
<dbReference type="EC" id="5.2.1.8" evidence="2 5"/>
<reference evidence="8 9" key="1">
    <citation type="submission" date="2018-04" db="EMBL/GenBank/DDBJ databases">
        <title>Genome of Nocardioides gansuensis WSJ-1.</title>
        <authorList>
            <person name="Wu S."/>
            <person name="Wang G."/>
        </authorList>
    </citation>
    <scope>NUCLEOTIDE SEQUENCE [LARGE SCALE GENOMIC DNA]</scope>
    <source>
        <strain evidence="8 9">WSJ-1</strain>
    </source>
</reference>
<dbReference type="AlphaFoldDB" id="A0A2T8FDV5"/>
<organism evidence="8 9">
    <name type="scientific">Nocardioides gansuensis</name>
    <dbReference type="NCBI Taxonomy" id="2138300"/>
    <lineage>
        <taxon>Bacteria</taxon>
        <taxon>Bacillati</taxon>
        <taxon>Actinomycetota</taxon>
        <taxon>Actinomycetes</taxon>
        <taxon>Propionibacteriales</taxon>
        <taxon>Nocardioidaceae</taxon>
        <taxon>Nocardioides</taxon>
    </lineage>
</organism>
<dbReference type="PANTHER" id="PTHR10516:SF428">
    <property type="entry name" value="PEPTIDYLPROLYL ISOMERASE"/>
    <property type="match status" value="1"/>
</dbReference>
<protein>
    <recommendedName>
        <fullName evidence="2 5">peptidylprolyl isomerase</fullName>
        <ecNumber evidence="2 5">5.2.1.8</ecNumber>
    </recommendedName>
</protein>
<evidence type="ECO:0000256" key="5">
    <source>
        <dbReference type="PROSITE-ProRule" id="PRU00277"/>
    </source>
</evidence>
<evidence type="ECO:0000259" key="7">
    <source>
        <dbReference type="PROSITE" id="PS50059"/>
    </source>
</evidence>
<dbReference type="InterPro" id="IPR001179">
    <property type="entry name" value="PPIase_FKBP_dom"/>
</dbReference>
<name>A0A2T8FDV5_9ACTN</name>
<feature type="chain" id="PRO_5039397586" description="peptidylprolyl isomerase" evidence="6">
    <location>
        <begin position="43"/>
        <end position="334"/>
    </location>
</feature>
<dbReference type="Gene3D" id="3.10.50.40">
    <property type="match status" value="2"/>
</dbReference>
<evidence type="ECO:0000256" key="4">
    <source>
        <dbReference type="ARBA" id="ARBA00023235"/>
    </source>
</evidence>
<sequence>MRIGCARPCRPRLPEVNPVLRRTRSRATAVTGVLLLALGGLAACGDDEGAGASGAGLDSVTIEGEAGKEPKVSFDGKVAVDETEEKVVSEGDGEEVADGDSVLAHLWIGNGFTEEQAFTTWDSGKPELLTVDDQLSGAIRAGLADHTVGSRVAVAATAEDAFGEAGNPQLGIGNKDSVIFVIDLVGKISTEPSGEEKTPAKWAPTLVEQDGTITGFDFSGAHKPGGKLLETTLVKGDGPVVKKGQTIYVNYLGQVYKADKPFDDSYSKGTPASFPIGVGGVVEGWDRTLVGKTVGSRVILEIPPAMGYGEAGNKGAGIKGTDTLFFVVDILGAA</sequence>
<dbReference type="PROSITE" id="PS50059">
    <property type="entry name" value="FKBP_PPIASE"/>
    <property type="match status" value="1"/>
</dbReference>
<dbReference type="Proteomes" id="UP000246018">
    <property type="component" value="Unassembled WGS sequence"/>
</dbReference>
<dbReference type="GO" id="GO:0003755">
    <property type="term" value="F:peptidyl-prolyl cis-trans isomerase activity"/>
    <property type="evidence" value="ECO:0007669"/>
    <property type="project" value="UniProtKB-KW"/>
</dbReference>
<keyword evidence="9" id="KW-1185">Reference proteome</keyword>
<gene>
    <name evidence="8" type="ORF">DDE18_06275</name>
</gene>
<evidence type="ECO:0000256" key="3">
    <source>
        <dbReference type="ARBA" id="ARBA00023110"/>
    </source>
</evidence>
<keyword evidence="6" id="KW-0732">Signal</keyword>
<evidence type="ECO:0000313" key="8">
    <source>
        <dbReference type="EMBL" id="PVG83896.1"/>
    </source>
</evidence>
<dbReference type="InterPro" id="IPR050689">
    <property type="entry name" value="FKBP-type_PPIase"/>
</dbReference>
<keyword evidence="4 5" id="KW-0413">Isomerase</keyword>
<feature type="signal peptide" evidence="6">
    <location>
        <begin position="1"/>
        <end position="42"/>
    </location>
</feature>
<proteinExistence type="predicted"/>
<keyword evidence="3 5" id="KW-0697">Rotamase</keyword>
<evidence type="ECO:0000256" key="1">
    <source>
        <dbReference type="ARBA" id="ARBA00000971"/>
    </source>
</evidence>
<dbReference type="SUPFAM" id="SSF54534">
    <property type="entry name" value="FKBP-like"/>
    <property type="match status" value="2"/>
</dbReference>
<accession>A0A2T8FDV5</accession>